<dbReference type="Proteomes" id="UP000612349">
    <property type="component" value="Unassembled WGS sequence"/>
</dbReference>
<feature type="transmembrane region" description="Helical" evidence="1">
    <location>
        <begin position="155"/>
        <end position="176"/>
    </location>
</feature>
<reference evidence="2" key="1">
    <citation type="journal article" date="2014" name="Int. J. Syst. Evol. Microbiol.">
        <title>Complete genome sequence of Corynebacterium casei LMG S-19264T (=DSM 44701T), isolated from a smear-ripened cheese.</title>
        <authorList>
            <consortium name="US DOE Joint Genome Institute (JGI-PGF)"/>
            <person name="Walter F."/>
            <person name="Albersmeier A."/>
            <person name="Kalinowski J."/>
            <person name="Ruckert C."/>
        </authorList>
    </citation>
    <scope>NUCLEOTIDE SEQUENCE</scope>
    <source>
        <strain evidence="2">CGMCC 1.15360</strain>
    </source>
</reference>
<dbReference type="AlphaFoldDB" id="A0A916Z9X1"/>
<feature type="transmembrane region" description="Helical" evidence="1">
    <location>
        <begin position="251"/>
        <end position="270"/>
    </location>
</feature>
<feature type="transmembrane region" description="Helical" evidence="1">
    <location>
        <begin position="131"/>
        <end position="148"/>
    </location>
</feature>
<reference evidence="2" key="2">
    <citation type="submission" date="2020-09" db="EMBL/GenBank/DDBJ databases">
        <authorList>
            <person name="Sun Q."/>
            <person name="Zhou Y."/>
        </authorList>
    </citation>
    <scope>NUCLEOTIDE SEQUENCE</scope>
    <source>
        <strain evidence="2">CGMCC 1.15360</strain>
    </source>
</reference>
<keyword evidence="1" id="KW-0472">Membrane</keyword>
<feature type="transmembrane region" description="Helical" evidence="1">
    <location>
        <begin position="70"/>
        <end position="87"/>
    </location>
</feature>
<keyword evidence="3" id="KW-1185">Reference proteome</keyword>
<gene>
    <name evidence="2" type="ORF">GCM10010990_36920</name>
</gene>
<keyword evidence="1" id="KW-1133">Transmembrane helix</keyword>
<feature type="transmembrane region" description="Helical" evidence="1">
    <location>
        <begin position="303"/>
        <end position="320"/>
    </location>
</feature>
<comment type="caution">
    <text evidence="2">The sequence shown here is derived from an EMBL/GenBank/DDBJ whole genome shotgun (WGS) entry which is preliminary data.</text>
</comment>
<feature type="transmembrane region" description="Helical" evidence="1">
    <location>
        <begin position="99"/>
        <end position="119"/>
    </location>
</feature>
<dbReference type="OrthoDB" id="9770600at2"/>
<name>A0A916Z9X1_9SPHN</name>
<proteinExistence type="predicted"/>
<evidence type="ECO:0008006" key="4">
    <source>
        <dbReference type="Google" id="ProtNLM"/>
    </source>
</evidence>
<keyword evidence="1" id="KW-0812">Transmembrane</keyword>
<dbReference type="EMBL" id="BMIP01000013">
    <property type="protein sequence ID" value="GGD83428.1"/>
    <property type="molecule type" value="Genomic_DNA"/>
</dbReference>
<evidence type="ECO:0000313" key="2">
    <source>
        <dbReference type="EMBL" id="GGD83428.1"/>
    </source>
</evidence>
<feature type="transmembrane region" description="Helical" evidence="1">
    <location>
        <begin position="220"/>
        <end position="245"/>
    </location>
</feature>
<feature type="transmembrane region" description="Helical" evidence="1">
    <location>
        <begin position="188"/>
        <end position="208"/>
    </location>
</feature>
<evidence type="ECO:0000313" key="3">
    <source>
        <dbReference type="Proteomes" id="UP000612349"/>
    </source>
</evidence>
<protein>
    <recommendedName>
        <fullName evidence="4">DUF2157 domain-containing protein</fullName>
    </recommendedName>
</protein>
<sequence>MYSEDDLNSAVAAGALSREAAQGLRDHVAHLRGMPRGSEENFRLLNSFNDIFVTIAAVLLLVAVGSIGNAVYLPLAAVAVGALSWALSEYFALKRRMALPSIVLAIAFIGSCALLLPLIGAELVSGDNRDWFLIPAGPIAAIAAFAHWRRFRVPITIAAGTAALVGMAVASLLSVIEVVLGPLAATSVPPVVLVCGICVFAFAMYWDAQDPARLTRRSDVAFWLHLLAAPMIIHPLFSFYGVFSATGMDTIGAAAIIATYVVMGLVALAIDRRALLVSALAYVLYALGQLVEAFGAIEGGVSITTLVIGSALLMLSTFWAKLRASLLPLLPAELREKLPPLHAEPLPAPVAA</sequence>
<feature type="transmembrane region" description="Helical" evidence="1">
    <location>
        <begin position="44"/>
        <end position="64"/>
    </location>
</feature>
<feature type="transmembrane region" description="Helical" evidence="1">
    <location>
        <begin position="275"/>
        <end position="297"/>
    </location>
</feature>
<dbReference type="RefSeq" id="WP_066778032.1">
    <property type="nucleotide sequence ID" value="NZ_BMIP01000013.1"/>
</dbReference>
<accession>A0A916Z9X1</accession>
<organism evidence="2 3">
    <name type="scientific">Croceicoccus mobilis</name>
    <dbReference type="NCBI Taxonomy" id="1703339"/>
    <lineage>
        <taxon>Bacteria</taxon>
        <taxon>Pseudomonadati</taxon>
        <taxon>Pseudomonadota</taxon>
        <taxon>Alphaproteobacteria</taxon>
        <taxon>Sphingomonadales</taxon>
        <taxon>Erythrobacteraceae</taxon>
        <taxon>Croceicoccus</taxon>
    </lineage>
</organism>
<evidence type="ECO:0000256" key="1">
    <source>
        <dbReference type="SAM" id="Phobius"/>
    </source>
</evidence>